<dbReference type="EC" id="2.4.-.-" evidence="5"/>
<organism evidence="5 6">
    <name type="scientific">Microbacterium algihabitans</name>
    <dbReference type="NCBI Taxonomy" id="3075992"/>
    <lineage>
        <taxon>Bacteria</taxon>
        <taxon>Bacillati</taxon>
        <taxon>Actinomycetota</taxon>
        <taxon>Actinomycetes</taxon>
        <taxon>Micrococcales</taxon>
        <taxon>Microbacteriaceae</taxon>
        <taxon>Microbacterium</taxon>
    </lineage>
</organism>
<evidence type="ECO:0000313" key="6">
    <source>
        <dbReference type="Proteomes" id="UP001256673"/>
    </source>
</evidence>
<dbReference type="InterPro" id="IPR029044">
    <property type="entry name" value="Nucleotide-diphossugar_trans"/>
</dbReference>
<gene>
    <name evidence="5" type="ORF">RWH43_01550</name>
</gene>
<name>A0ABU3RS51_9MICO</name>
<dbReference type="RefSeq" id="WP_316000486.1">
    <property type="nucleotide sequence ID" value="NZ_JAWDIU010000001.1"/>
</dbReference>
<dbReference type="PANTHER" id="PTHR43685">
    <property type="entry name" value="GLYCOSYLTRANSFERASE"/>
    <property type="match status" value="1"/>
</dbReference>
<protein>
    <submittedName>
        <fullName evidence="5">Glycosyltransferase family 2 protein</fullName>
        <ecNumber evidence="5">2.4.-.-</ecNumber>
    </submittedName>
</protein>
<evidence type="ECO:0000256" key="3">
    <source>
        <dbReference type="ARBA" id="ARBA00022679"/>
    </source>
</evidence>
<keyword evidence="3 5" id="KW-0808">Transferase</keyword>
<dbReference type="PANTHER" id="PTHR43685:SF5">
    <property type="entry name" value="GLYCOSYLTRANSFERASE EPSE-RELATED"/>
    <property type="match status" value="1"/>
</dbReference>
<dbReference type="Pfam" id="PF00535">
    <property type="entry name" value="Glycos_transf_2"/>
    <property type="match status" value="1"/>
</dbReference>
<accession>A0ABU3RS51</accession>
<reference evidence="5 6" key="1">
    <citation type="submission" date="2023-09" db="EMBL/GenBank/DDBJ databases">
        <title>Microbacterium fusihabitans sp. nov., Microbacterium phycihabitans sp. nov., and Microbacterium cervinum sp. nov., isolated from dried seaweeds of beach.</title>
        <authorList>
            <person name="Lee S.D."/>
        </authorList>
    </citation>
    <scope>NUCLEOTIDE SEQUENCE [LARGE SCALE GENOMIC DNA]</scope>
    <source>
        <strain evidence="5 6">KSW2-21</strain>
    </source>
</reference>
<dbReference type="Proteomes" id="UP001256673">
    <property type="component" value="Unassembled WGS sequence"/>
</dbReference>
<evidence type="ECO:0000313" key="5">
    <source>
        <dbReference type="EMBL" id="MDU0325430.1"/>
    </source>
</evidence>
<proteinExistence type="inferred from homology"/>
<dbReference type="Gene3D" id="3.90.550.10">
    <property type="entry name" value="Spore Coat Polysaccharide Biosynthesis Protein SpsA, Chain A"/>
    <property type="match status" value="1"/>
</dbReference>
<dbReference type="GO" id="GO:0016757">
    <property type="term" value="F:glycosyltransferase activity"/>
    <property type="evidence" value="ECO:0007669"/>
    <property type="project" value="UniProtKB-KW"/>
</dbReference>
<comment type="similarity">
    <text evidence="1">Belongs to the glycosyltransferase 2 family.</text>
</comment>
<dbReference type="InterPro" id="IPR050834">
    <property type="entry name" value="Glycosyltransf_2"/>
</dbReference>
<evidence type="ECO:0000256" key="1">
    <source>
        <dbReference type="ARBA" id="ARBA00006739"/>
    </source>
</evidence>
<evidence type="ECO:0000259" key="4">
    <source>
        <dbReference type="Pfam" id="PF00535"/>
    </source>
</evidence>
<keyword evidence="6" id="KW-1185">Reference proteome</keyword>
<feature type="domain" description="Glycosyltransferase 2-like" evidence="4">
    <location>
        <begin position="11"/>
        <end position="120"/>
    </location>
</feature>
<dbReference type="EMBL" id="JAWDIU010000001">
    <property type="protein sequence ID" value="MDU0325430.1"/>
    <property type="molecule type" value="Genomic_DNA"/>
</dbReference>
<keyword evidence="2 5" id="KW-0328">Glycosyltransferase</keyword>
<dbReference type="InterPro" id="IPR001173">
    <property type="entry name" value="Glyco_trans_2-like"/>
</dbReference>
<dbReference type="SUPFAM" id="SSF53448">
    <property type="entry name" value="Nucleotide-diphospho-sugar transferases"/>
    <property type="match status" value="1"/>
</dbReference>
<sequence length="304" mass="33860">MAADAVEPIDIIVPFWGDPQLLFDTVESVFAQTDPSWRLTVIDDCYPDGSVPAHFAAIVDPRVTYVRNEHNLGITENYREAIRRAESEHLVILGCDDLLHPTYLEVIRSTVRAVPDADVIQPGAQVIDEHGTVVRPLVDRVKTGLLAPRRRGDGAIAVLRGEAMATSLIRGDWLYWPSLAFRTETLRRIDFREGLPIIQDLALLMDIAFDGGVLAYNPKLVFSYRRHGASASQKTLLDGRRFRDERAYYRTARELAAAKGWSRTANTARVRVMSRLHGLAELPGVIRHGTSAGIQSTVAHIFAL</sequence>
<comment type="caution">
    <text evidence="5">The sequence shown here is derived from an EMBL/GenBank/DDBJ whole genome shotgun (WGS) entry which is preliminary data.</text>
</comment>
<evidence type="ECO:0000256" key="2">
    <source>
        <dbReference type="ARBA" id="ARBA00022676"/>
    </source>
</evidence>